<dbReference type="AlphaFoldDB" id="E4RSU4"/>
<organism evidence="2 3">
    <name type="scientific">Leadbetterella byssophila (strain DSM 17132 / JCM 16389 / KACC 11308 / NBRC 106382 / 4M15)</name>
    <dbReference type="NCBI Taxonomy" id="649349"/>
    <lineage>
        <taxon>Bacteria</taxon>
        <taxon>Pseudomonadati</taxon>
        <taxon>Bacteroidota</taxon>
        <taxon>Cytophagia</taxon>
        <taxon>Cytophagales</taxon>
        <taxon>Leadbetterellaceae</taxon>
        <taxon>Leadbetterella</taxon>
    </lineage>
</organism>
<protein>
    <recommendedName>
        <fullName evidence="1">ABC-three component systems C-terminal domain-containing protein</fullName>
    </recommendedName>
</protein>
<evidence type="ECO:0000259" key="1">
    <source>
        <dbReference type="Pfam" id="PF20285"/>
    </source>
</evidence>
<sequence length="188" mass="21924">MDINKVSLENTNVGGKVVGNNDYSQTFNNVYESSRYFEELYKKFEEEKNNNPELKEFCEELDYYNAKIDGDVLGLEEKLTLGNREKIIFYAKSAKEKFHKKLIKTSQYSTVGQEINIAILAKVKRGFMMEVYTLICNNAPQENIDKLITERIINPVKQELGINLFKYDEEDIMGMIFFLTGNCHIKWN</sequence>
<dbReference type="RefSeq" id="WP_013407834.1">
    <property type="nucleotide sequence ID" value="NC_014655.1"/>
</dbReference>
<gene>
    <name evidence="2" type="ordered locus">Lbys_1057</name>
</gene>
<feature type="domain" description="ABC-three component systems C-terminal" evidence="1">
    <location>
        <begin position="74"/>
        <end position="187"/>
    </location>
</feature>
<reference evidence="2 3" key="2">
    <citation type="journal article" date="2011" name="Stand. Genomic Sci.">
        <title>Complete genome sequence of Leadbetterella byssophila type strain (4M15).</title>
        <authorList>
            <person name="Abt B."/>
            <person name="Teshima H."/>
            <person name="Lucas S."/>
            <person name="Lapidus A."/>
            <person name="Del Rio T.G."/>
            <person name="Nolan M."/>
            <person name="Tice H."/>
            <person name="Cheng J.F."/>
            <person name="Pitluck S."/>
            <person name="Liolios K."/>
            <person name="Pagani I."/>
            <person name="Ivanova N."/>
            <person name="Mavromatis K."/>
            <person name="Pati A."/>
            <person name="Tapia R."/>
            <person name="Han C."/>
            <person name="Goodwin L."/>
            <person name="Chen A."/>
            <person name="Palaniappan K."/>
            <person name="Land M."/>
            <person name="Hauser L."/>
            <person name="Chang Y.J."/>
            <person name="Jeffries C.D."/>
            <person name="Rohde M."/>
            <person name="Goker M."/>
            <person name="Tindall B.J."/>
            <person name="Detter J.C."/>
            <person name="Woyke T."/>
            <person name="Bristow J."/>
            <person name="Eisen J.A."/>
            <person name="Markowitz V."/>
            <person name="Hugenholtz P."/>
            <person name="Klenk H.P."/>
            <person name="Kyrpides N.C."/>
        </authorList>
    </citation>
    <scope>NUCLEOTIDE SEQUENCE [LARGE SCALE GENOMIC DNA]</scope>
    <source>
        <strain evidence="3">DSM 17132 / JCM 16389 / KACC 11308 / NBRC 106382 / 4M15</strain>
    </source>
</reference>
<dbReference type="EMBL" id="CP002305">
    <property type="protein sequence ID" value="ADQ16783.1"/>
    <property type="molecule type" value="Genomic_DNA"/>
</dbReference>
<dbReference type="Pfam" id="PF20285">
    <property type="entry name" value="CTD9"/>
    <property type="match status" value="1"/>
</dbReference>
<keyword evidence="3" id="KW-1185">Reference proteome</keyword>
<dbReference type="Proteomes" id="UP000007435">
    <property type="component" value="Chromosome"/>
</dbReference>
<dbReference type="InterPro" id="IPR046911">
    <property type="entry name" value="ABC-3C_CTD9"/>
</dbReference>
<dbReference type="KEGG" id="lby:Lbys_1057"/>
<dbReference type="OrthoDB" id="9088658at2"/>
<dbReference type="eggNOG" id="ENOG50331Q5">
    <property type="taxonomic scope" value="Bacteria"/>
</dbReference>
<dbReference type="HOGENOM" id="CLU_116771_0_0_10"/>
<dbReference type="STRING" id="649349.Lbys_1057"/>
<accession>E4RSU4</accession>
<reference key="1">
    <citation type="submission" date="2010-11" db="EMBL/GenBank/DDBJ databases">
        <title>The complete genome of Leadbetterella byssophila DSM 17132.</title>
        <authorList>
            <consortium name="US DOE Joint Genome Institute (JGI-PGF)"/>
            <person name="Lucas S."/>
            <person name="Copeland A."/>
            <person name="Lapidus A."/>
            <person name="Glavina del Rio T."/>
            <person name="Dalin E."/>
            <person name="Tice H."/>
            <person name="Bruce D."/>
            <person name="Goodwin L."/>
            <person name="Pitluck S."/>
            <person name="Kyrpides N."/>
            <person name="Mavromatis K."/>
            <person name="Ivanova N."/>
            <person name="Teshima H."/>
            <person name="Brettin T."/>
            <person name="Detter J.C."/>
            <person name="Han C."/>
            <person name="Tapia R."/>
            <person name="Land M."/>
            <person name="Hauser L."/>
            <person name="Markowitz V."/>
            <person name="Cheng J.-F."/>
            <person name="Hugenholtz P."/>
            <person name="Woyke T."/>
            <person name="Wu D."/>
            <person name="Tindall B."/>
            <person name="Pomrenke H.G."/>
            <person name="Brambilla E."/>
            <person name="Klenk H.-P."/>
            <person name="Eisen J.A."/>
        </authorList>
    </citation>
    <scope>NUCLEOTIDE SEQUENCE [LARGE SCALE GENOMIC DNA]</scope>
    <source>
        <strain>DSM 17132</strain>
    </source>
</reference>
<evidence type="ECO:0000313" key="2">
    <source>
        <dbReference type="EMBL" id="ADQ16783.1"/>
    </source>
</evidence>
<evidence type="ECO:0000313" key="3">
    <source>
        <dbReference type="Proteomes" id="UP000007435"/>
    </source>
</evidence>
<name>E4RSU4_LEAB4</name>
<proteinExistence type="predicted"/>